<comment type="subcellular location">
    <subcellularLocation>
        <location evidence="1">Cell membrane</location>
        <topology evidence="1">Multi-pass membrane protein</topology>
    </subcellularLocation>
</comment>
<dbReference type="Proteomes" id="UP000472267">
    <property type="component" value="Chromosome 19"/>
</dbReference>
<keyword evidence="3 11" id="KW-0812">Transmembrane</keyword>
<keyword evidence="6 11" id="KW-0472">Membrane</keyword>
<dbReference type="PANTHER" id="PTHR24234">
    <property type="entry name" value="LYSOPHOSPHATIDIC ACID RECEPTOR 5/SPHINGOSYLPHOSPHORYLCHOLINE RECEPTOR"/>
    <property type="match status" value="1"/>
</dbReference>
<evidence type="ECO:0000256" key="7">
    <source>
        <dbReference type="ARBA" id="ARBA00023157"/>
    </source>
</evidence>
<evidence type="ECO:0000256" key="11">
    <source>
        <dbReference type="SAM" id="Phobius"/>
    </source>
</evidence>
<name>A0A672HCH1_SALFA</name>
<dbReference type="PROSITE" id="PS50262">
    <property type="entry name" value="G_PROTEIN_RECEP_F1_2"/>
    <property type="match status" value="1"/>
</dbReference>
<dbReference type="OMA" id="ICNQKVY"/>
<feature type="domain" description="G-protein coupled receptors family 1 profile" evidence="12">
    <location>
        <begin position="47"/>
        <end position="294"/>
    </location>
</feature>
<keyword evidence="14" id="KW-1185">Reference proteome</keyword>
<dbReference type="GO" id="GO:0004930">
    <property type="term" value="F:G protein-coupled receptor activity"/>
    <property type="evidence" value="ECO:0007669"/>
    <property type="project" value="UniProtKB-KW"/>
</dbReference>
<evidence type="ECO:0000256" key="6">
    <source>
        <dbReference type="ARBA" id="ARBA00023136"/>
    </source>
</evidence>
<reference evidence="13" key="3">
    <citation type="submission" date="2025-09" db="UniProtKB">
        <authorList>
            <consortium name="Ensembl"/>
        </authorList>
    </citation>
    <scope>IDENTIFICATION</scope>
</reference>
<dbReference type="InterPro" id="IPR017452">
    <property type="entry name" value="GPCR_Rhodpsn_7TM"/>
</dbReference>
<feature type="transmembrane region" description="Helical" evidence="11">
    <location>
        <begin position="34"/>
        <end position="56"/>
    </location>
</feature>
<keyword evidence="10" id="KW-0807">Transducer</keyword>
<dbReference type="PANTHER" id="PTHR24234:SF15">
    <property type="entry name" value="G PROTEIN-COUPLED RECEPTOR 65"/>
    <property type="match status" value="1"/>
</dbReference>
<protein>
    <submittedName>
        <fullName evidence="13">G protein-coupled receptor 65</fullName>
    </submittedName>
</protein>
<dbReference type="Pfam" id="PF00001">
    <property type="entry name" value="7tm_1"/>
    <property type="match status" value="1"/>
</dbReference>
<evidence type="ECO:0000313" key="13">
    <source>
        <dbReference type="Ensembl" id="ENSSFAP00005026680.1"/>
    </source>
</evidence>
<feature type="transmembrane region" description="Helical" evidence="11">
    <location>
        <begin position="235"/>
        <end position="256"/>
    </location>
</feature>
<evidence type="ECO:0000256" key="10">
    <source>
        <dbReference type="ARBA" id="ARBA00023224"/>
    </source>
</evidence>
<accession>A0A672HCH1</accession>
<dbReference type="Ensembl" id="ENSSFAT00005027716.1">
    <property type="protein sequence ID" value="ENSSFAP00005026680.1"/>
    <property type="gene ID" value="ENSSFAG00005013662.1"/>
</dbReference>
<feature type="transmembrane region" description="Helical" evidence="11">
    <location>
        <begin position="199"/>
        <end position="223"/>
    </location>
</feature>
<dbReference type="InterPro" id="IPR000276">
    <property type="entry name" value="GPCR_Rhodpsn"/>
</dbReference>
<dbReference type="SUPFAM" id="SSF81321">
    <property type="entry name" value="Family A G protein-coupled receptor-like"/>
    <property type="match status" value="1"/>
</dbReference>
<keyword evidence="9" id="KW-0325">Glycoprotein</keyword>
<evidence type="ECO:0000256" key="8">
    <source>
        <dbReference type="ARBA" id="ARBA00023170"/>
    </source>
</evidence>
<evidence type="ECO:0000256" key="9">
    <source>
        <dbReference type="ARBA" id="ARBA00023180"/>
    </source>
</evidence>
<dbReference type="GO" id="GO:0005886">
    <property type="term" value="C:plasma membrane"/>
    <property type="evidence" value="ECO:0007669"/>
    <property type="project" value="UniProtKB-SubCell"/>
</dbReference>
<keyword evidence="2" id="KW-1003">Cell membrane</keyword>
<dbReference type="InParanoid" id="A0A672HCH1"/>
<proteinExistence type="predicted"/>
<evidence type="ECO:0000259" key="12">
    <source>
        <dbReference type="PROSITE" id="PS50262"/>
    </source>
</evidence>
<keyword evidence="5" id="KW-0297">G-protein coupled receptor</keyword>
<organism evidence="13 14">
    <name type="scientific">Salarias fasciatus</name>
    <name type="common">Jewelled blenny</name>
    <name type="synonym">Blennius fasciatus</name>
    <dbReference type="NCBI Taxonomy" id="181472"/>
    <lineage>
        <taxon>Eukaryota</taxon>
        <taxon>Metazoa</taxon>
        <taxon>Chordata</taxon>
        <taxon>Craniata</taxon>
        <taxon>Vertebrata</taxon>
        <taxon>Euteleostomi</taxon>
        <taxon>Actinopterygii</taxon>
        <taxon>Neopterygii</taxon>
        <taxon>Teleostei</taxon>
        <taxon>Neoteleostei</taxon>
        <taxon>Acanthomorphata</taxon>
        <taxon>Ovalentaria</taxon>
        <taxon>Blenniimorphae</taxon>
        <taxon>Blenniiformes</taxon>
        <taxon>Blennioidei</taxon>
        <taxon>Blenniidae</taxon>
        <taxon>Salariinae</taxon>
        <taxon>Salarias</taxon>
    </lineage>
</organism>
<evidence type="ECO:0000256" key="3">
    <source>
        <dbReference type="ARBA" id="ARBA00022692"/>
    </source>
</evidence>
<keyword evidence="4 11" id="KW-1133">Transmembrane helix</keyword>
<dbReference type="AlphaFoldDB" id="A0A672HCH1"/>
<feature type="transmembrane region" description="Helical" evidence="11">
    <location>
        <begin position="143"/>
        <end position="165"/>
    </location>
</feature>
<dbReference type="Gene3D" id="1.20.1070.10">
    <property type="entry name" value="Rhodopsin 7-helix transmembrane proteins"/>
    <property type="match status" value="1"/>
</dbReference>
<evidence type="ECO:0000256" key="4">
    <source>
        <dbReference type="ARBA" id="ARBA00022989"/>
    </source>
</evidence>
<reference evidence="13" key="2">
    <citation type="submission" date="2025-08" db="UniProtKB">
        <authorList>
            <consortium name="Ensembl"/>
        </authorList>
    </citation>
    <scope>IDENTIFICATION</scope>
</reference>
<dbReference type="PRINTS" id="PR00237">
    <property type="entry name" value="GPCRRHODOPSN"/>
</dbReference>
<feature type="transmembrane region" description="Helical" evidence="11">
    <location>
        <begin position="276"/>
        <end position="297"/>
    </location>
</feature>
<evidence type="ECO:0000256" key="5">
    <source>
        <dbReference type="ARBA" id="ARBA00023040"/>
    </source>
</evidence>
<keyword evidence="7" id="KW-1015">Disulfide bond</keyword>
<evidence type="ECO:0000313" key="14">
    <source>
        <dbReference type="Proteomes" id="UP000472267"/>
    </source>
</evidence>
<keyword evidence="8" id="KW-0675">Receptor</keyword>
<reference evidence="13" key="1">
    <citation type="submission" date="2019-06" db="EMBL/GenBank/DDBJ databases">
        <authorList>
            <consortium name="Wellcome Sanger Institute Data Sharing"/>
        </authorList>
    </citation>
    <scope>NUCLEOTIDE SEQUENCE [LARGE SCALE GENOMIC DNA]</scope>
</reference>
<evidence type="ECO:0000256" key="1">
    <source>
        <dbReference type="ARBA" id="ARBA00004651"/>
    </source>
</evidence>
<sequence>YHEYTFVTMENVSLAANLSDCFLVQHITGSTPFLLFYLTIIVIAIPSNTFSLYVSWQHIRQKNELGVFLFNLALCDLTFTLGLTLWVDFLWRGVWIHGSHLCVICVRFVYTNFYMSEALLCCIAVNRYLAVVHPLKCVKFRKVGTAVAVSVAIWVLVLCFSTATIKWGDSYNEDITFSLCFDVFLPMTESQICGNLTRFFVGFVAPVAVVLFTTWGTCVAVNTNQATKEQERKRISKLLALVLFSLVLCFGPLHVLMLVRTFLSDCSSFQWLLHPYRISIAMSSLNCLADPLLYCFVTRTGQANVSQHYTWKNERVSLYHDQTSSGRCTCIFWG</sequence>
<evidence type="ECO:0000256" key="2">
    <source>
        <dbReference type="ARBA" id="ARBA00022475"/>
    </source>
</evidence>
<feature type="transmembrane region" description="Helical" evidence="11">
    <location>
        <begin position="68"/>
        <end position="87"/>
    </location>
</feature>